<proteinExistence type="predicted"/>
<feature type="compositionally biased region" description="Polar residues" evidence="1">
    <location>
        <begin position="86"/>
        <end position="105"/>
    </location>
</feature>
<accession>A0A2P2IHS4</accession>
<dbReference type="AlphaFoldDB" id="A0A2P2IHS4"/>
<protein>
    <submittedName>
        <fullName evidence="2">Uncharacterized protein</fullName>
    </submittedName>
</protein>
<sequence length="114" mass="12670">MFFDHLSYSPPHQTKFCETQTECRAQFFILEQVCCCFENQIRNVYEDAINPHSLISGVGMFAYSIEKSSTSGTLRIALKHRFWLGSLSSDGPISATRGTSLTSSIPDAKSPPVC</sequence>
<feature type="region of interest" description="Disordered" evidence="1">
    <location>
        <begin position="86"/>
        <end position="114"/>
    </location>
</feature>
<organism evidence="2">
    <name type="scientific">Rhizophora mucronata</name>
    <name type="common">Asiatic mangrove</name>
    <dbReference type="NCBI Taxonomy" id="61149"/>
    <lineage>
        <taxon>Eukaryota</taxon>
        <taxon>Viridiplantae</taxon>
        <taxon>Streptophyta</taxon>
        <taxon>Embryophyta</taxon>
        <taxon>Tracheophyta</taxon>
        <taxon>Spermatophyta</taxon>
        <taxon>Magnoliopsida</taxon>
        <taxon>eudicotyledons</taxon>
        <taxon>Gunneridae</taxon>
        <taxon>Pentapetalae</taxon>
        <taxon>rosids</taxon>
        <taxon>fabids</taxon>
        <taxon>Malpighiales</taxon>
        <taxon>Rhizophoraceae</taxon>
        <taxon>Rhizophora</taxon>
    </lineage>
</organism>
<dbReference type="EMBL" id="GGEC01000224">
    <property type="protein sequence ID" value="MBW80707.1"/>
    <property type="molecule type" value="Transcribed_RNA"/>
</dbReference>
<name>A0A2P2IHS4_RHIMU</name>
<reference evidence="2" key="1">
    <citation type="submission" date="2018-02" db="EMBL/GenBank/DDBJ databases">
        <title>Rhizophora mucronata_Transcriptome.</title>
        <authorList>
            <person name="Meera S.P."/>
            <person name="Sreeshan A."/>
            <person name="Augustine A."/>
        </authorList>
    </citation>
    <scope>NUCLEOTIDE SEQUENCE</scope>
    <source>
        <tissue evidence="2">Leaf</tissue>
    </source>
</reference>
<evidence type="ECO:0000256" key="1">
    <source>
        <dbReference type="SAM" id="MobiDB-lite"/>
    </source>
</evidence>
<evidence type="ECO:0000313" key="2">
    <source>
        <dbReference type="EMBL" id="MBW80707.1"/>
    </source>
</evidence>